<dbReference type="InterPro" id="IPR001646">
    <property type="entry name" value="5peptide_repeat"/>
</dbReference>
<proteinExistence type="predicted"/>
<name>A0ABV9W5H7_9ACTN</name>
<accession>A0ABV9W5H7</accession>
<gene>
    <name evidence="2" type="ORF">ACFPIJ_34740</name>
</gene>
<dbReference type="EMBL" id="JBHSIU010000046">
    <property type="protein sequence ID" value="MFC5002976.1"/>
    <property type="molecule type" value="Genomic_DNA"/>
</dbReference>
<keyword evidence="3" id="KW-1185">Reference proteome</keyword>
<evidence type="ECO:0000256" key="1">
    <source>
        <dbReference type="SAM" id="MobiDB-lite"/>
    </source>
</evidence>
<organism evidence="2 3">
    <name type="scientific">Dactylosporangium cerinum</name>
    <dbReference type="NCBI Taxonomy" id="1434730"/>
    <lineage>
        <taxon>Bacteria</taxon>
        <taxon>Bacillati</taxon>
        <taxon>Actinomycetota</taxon>
        <taxon>Actinomycetes</taxon>
        <taxon>Micromonosporales</taxon>
        <taxon>Micromonosporaceae</taxon>
        <taxon>Dactylosporangium</taxon>
    </lineage>
</organism>
<dbReference type="Gene3D" id="2.160.20.80">
    <property type="entry name" value="E3 ubiquitin-protein ligase SopA"/>
    <property type="match status" value="1"/>
</dbReference>
<dbReference type="SUPFAM" id="SSF141571">
    <property type="entry name" value="Pentapeptide repeat-like"/>
    <property type="match status" value="1"/>
</dbReference>
<comment type="caution">
    <text evidence="2">The sequence shown here is derived from an EMBL/GenBank/DDBJ whole genome shotgun (WGS) entry which is preliminary data.</text>
</comment>
<dbReference type="PANTHER" id="PTHR14136:SF17">
    <property type="entry name" value="BTB_POZ DOMAIN-CONTAINING PROTEIN KCTD9"/>
    <property type="match status" value="1"/>
</dbReference>
<dbReference type="Proteomes" id="UP001595912">
    <property type="component" value="Unassembled WGS sequence"/>
</dbReference>
<dbReference type="Pfam" id="PF00805">
    <property type="entry name" value="Pentapeptide"/>
    <property type="match status" value="1"/>
</dbReference>
<evidence type="ECO:0000313" key="2">
    <source>
        <dbReference type="EMBL" id="MFC5002976.1"/>
    </source>
</evidence>
<evidence type="ECO:0000313" key="3">
    <source>
        <dbReference type="Proteomes" id="UP001595912"/>
    </source>
</evidence>
<feature type="region of interest" description="Disordered" evidence="1">
    <location>
        <begin position="293"/>
        <end position="326"/>
    </location>
</feature>
<protein>
    <submittedName>
        <fullName evidence="2">Pentapeptide repeat-containing protein</fullName>
    </submittedName>
</protein>
<reference evidence="3" key="1">
    <citation type="journal article" date="2019" name="Int. J. Syst. Evol. Microbiol.">
        <title>The Global Catalogue of Microorganisms (GCM) 10K type strain sequencing project: providing services to taxonomists for standard genome sequencing and annotation.</title>
        <authorList>
            <consortium name="The Broad Institute Genomics Platform"/>
            <consortium name="The Broad Institute Genome Sequencing Center for Infectious Disease"/>
            <person name="Wu L."/>
            <person name="Ma J."/>
        </authorList>
    </citation>
    <scope>NUCLEOTIDE SEQUENCE [LARGE SCALE GENOMIC DNA]</scope>
    <source>
        <strain evidence="3">CGMCC 4.7152</strain>
    </source>
</reference>
<dbReference type="RefSeq" id="WP_380122073.1">
    <property type="nucleotide sequence ID" value="NZ_JBHSIU010000046.1"/>
</dbReference>
<dbReference type="PANTHER" id="PTHR14136">
    <property type="entry name" value="BTB_POZ DOMAIN-CONTAINING PROTEIN KCTD9"/>
    <property type="match status" value="1"/>
</dbReference>
<sequence length="326" mass="34198">MEPADPRAGLRADCGSCFGLCCVAPAFARSADFAIDKPAGHACPNLGTTPTTTPTATPTSTPTSIPAGTQAGSGSGFGCGIHTQLRQRGFVGCTVYDCFGAGQKVAQVTFAGRDWRQAPGQAPLMFAVFAVMRHLHELLWYLTQARDLPAAGPLHDRLDAAAAETRRLSDLPAGELAGVDVDAHRVSVVPLLRQASELARAGVRGKRPPFQSRSVVGKDLRRVDLRGADLRGASALGADLRGADLTGADVTGADLRGADLRGADLRGVLFLIQSQLDAARGDATTRLPVGFRHPTHWAAGTQPKTVGRPRTGRGDEGRAGRRSGRR</sequence>
<dbReference type="InterPro" id="IPR051082">
    <property type="entry name" value="Pentapeptide-BTB/POZ_domain"/>
</dbReference>